<comment type="subunit">
    <text evidence="3 11">The type I restriction/modification system is composed of three polypeptides R, M and S.</text>
</comment>
<accession>A0ABR9UEK1</accession>
<dbReference type="InterPro" id="IPR027417">
    <property type="entry name" value="P-loop_NTPase"/>
</dbReference>
<dbReference type="EMBL" id="JADEWU010000042">
    <property type="protein sequence ID" value="MBE9144891.1"/>
    <property type="molecule type" value="Genomic_DNA"/>
</dbReference>
<dbReference type="Gene3D" id="3.90.1570.50">
    <property type="match status" value="1"/>
</dbReference>
<evidence type="ECO:0000256" key="8">
    <source>
        <dbReference type="ARBA" id="ARBA00022801"/>
    </source>
</evidence>
<keyword evidence="4" id="KW-0540">Nuclease</keyword>
<keyword evidence="10 11" id="KW-0238">DNA-binding</keyword>
<dbReference type="InterPro" id="IPR007409">
    <property type="entry name" value="Restrct_endonuc_type1_HsdR_N"/>
</dbReference>
<dbReference type="EC" id="3.1.21.3" evidence="11"/>
<gene>
    <name evidence="13" type="ORF">IQ236_16945</name>
</gene>
<name>A0ABR9UEK1_9CYAN</name>
<dbReference type="PANTHER" id="PTHR30195:SF15">
    <property type="entry name" value="TYPE I RESTRICTION ENZYME HINDI ENDONUCLEASE SUBUNIT"/>
    <property type="match status" value="1"/>
</dbReference>
<comment type="caution">
    <text evidence="13">The sequence shown here is derived from an EMBL/GenBank/DDBJ whole genome shotgun (WGS) entry which is preliminary data.</text>
</comment>
<dbReference type="GO" id="GO:0004519">
    <property type="term" value="F:endonuclease activity"/>
    <property type="evidence" value="ECO:0007669"/>
    <property type="project" value="UniProtKB-KW"/>
</dbReference>
<evidence type="ECO:0000256" key="1">
    <source>
        <dbReference type="ARBA" id="ARBA00000851"/>
    </source>
</evidence>
<comment type="catalytic activity">
    <reaction evidence="1 11">
        <text>Endonucleolytic cleavage of DNA to give random double-stranded fragments with terminal 5'-phosphates, ATP is simultaneously hydrolyzed.</text>
        <dbReference type="EC" id="3.1.21.3"/>
    </reaction>
</comment>
<feature type="domain" description="Helicase ATP-binding" evidence="12">
    <location>
        <begin position="282"/>
        <end position="457"/>
    </location>
</feature>
<evidence type="ECO:0000256" key="9">
    <source>
        <dbReference type="ARBA" id="ARBA00022840"/>
    </source>
</evidence>
<reference evidence="13 14" key="1">
    <citation type="submission" date="2020-10" db="EMBL/GenBank/DDBJ databases">
        <authorList>
            <person name="Castelo-Branco R."/>
            <person name="Eusebio N."/>
            <person name="Adriana R."/>
            <person name="Vieira A."/>
            <person name="Brugerolle De Fraissinette N."/>
            <person name="Rezende De Castro R."/>
            <person name="Schneider M.P."/>
            <person name="Vasconcelos V."/>
            <person name="Leao P.N."/>
        </authorList>
    </citation>
    <scope>NUCLEOTIDE SEQUENCE [LARGE SCALE GENOMIC DNA]</scope>
    <source>
        <strain evidence="13 14">LEGE 06226</strain>
    </source>
</reference>
<evidence type="ECO:0000313" key="14">
    <source>
        <dbReference type="Proteomes" id="UP000640725"/>
    </source>
</evidence>
<evidence type="ECO:0000256" key="7">
    <source>
        <dbReference type="ARBA" id="ARBA00022759"/>
    </source>
</evidence>
<comment type="function">
    <text evidence="11">Subunit R is required for both nuclease and ATPase activities, but not for modification.</text>
</comment>
<evidence type="ECO:0000256" key="6">
    <source>
        <dbReference type="ARBA" id="ARBA00022747"/>
    </source>
</evidence>
<dbReference type="InterPro" id="IPR004473">
    <property type="entry name" value="Restrct_endonuc_typeI_HsdR"/>
</dbReference>
<evidence type="ECO:0000256" key="2">
    <source>
        <dbReference type="ARBA" id="ARBA00008598"/>
    </source>
</evidence>
<keyword evidence="9 11" id="KW-0067">ATP-binding</keyword>
<protein>
    <recommendedName>
        <fullName evidence="11">Type I restriction enzyme endonuclease subunit</fullName>
        <shortName evidence="11">R protein</shortName>
        <ecNumber evidence="11">3.1.21.3</ecNumber>
    </recommendedName>
</protein>
<dbReference type="CDD" id="cd18030">
    <property type="entry name" value="DEXHc_RE_I_HsdR"/>
    <property type="match status" value="1"/>
</dbReference>
<dbReference type="Pfam" id="PF22679">
    <property type="entry name" value="T1R_D3-like"/>
    <property type="match status" value="1"/>
</dbReference>
<dbReference type="InterPro" id="IPR051268">
    <property type="entry name" value="Type-I_R_enzyme_R_subunit"/>
</dbReference>
<dbReference type="CDD" id="cd22332">
    <property type="entry name" value="HsdR_N"/>
    <property type="match status" value="1"/>
</dbReference>
<sequence>MSNVGQRETITQNRVIKLFQTQLGYTYLGNWEYRKNNRNIETEILSQWLSNQGINNTLINNALEKLDKAATLGEIQNLYDANKAVYSLLRYGIKVKEGAGEQKQTIWLIDWEHPENNDFSLAEEVTVKGKLNKRPDIVLYINGIALGILELKRSIVSISEGIRQNLDNQKKEFIRPFFTTLQLVMAGNDTQGLRYGTIETSEKYYLEWKEENPDYNHQTDSLDKKYLSNSIYENGDNLLDCALIRLCNKTRFIDFIHNFIVFDKGIKKTCRHHQYFGIKAAQKHIQRGEGGIIWHTQGSGKSLTMVWLAKWIRENTTDARILIITDRTELDDQIEGIFQGVDEEIYKTKSGSDLINTLNQTNPWLICSLVHKFGNREETTQNQATDEFIKTLQIPSDFTPKCNIFVFVDECHRTQSGKLNTAMKKILPNAVFIGFTGTPLLKQDKQRSIEIFGNYIHTYKFNQAVADKIVLDLRYEARDIDQKLTSQTKIDQWFDAKTRGLSDLAKTQLKQKWGTLQKLLSSKSRLEQIVADILLDMETKPRLMDKRGNAMLVCGSIYQACKIYELFSHTEFKDKCAIITSYKPAPSDIKGEETGEGLTEKLNQYAIYRKMLADYFNDSEDKAMYRVEEFEKDVKNRFIHEPGQMRLLIVVDKLLTGFDAPPATYLYIDKKMQDHGLFQAICRVNRLDGDDKEYGYIVDYKDLFKKLKGAITDYTSGALEGYDADDIVGLLTNRLEKGKERLDETLEMVRALCELVPLPRHRQDYLHYFCTPDTRDKNALANNEPKRVALYQAVNALIRAYANLANEMIEAGYTNTEANNIKAEVEHYSKMRDEVKIASGDYLDMKLYEPAMRHLLDTYIHAEPSEIISNFEDLGLIQLIVNNGTSAIENLPVGLKKNPGAVAETIENNMRKIILDESPVNPKYYEEMSELLEALIEQRRQEAISYQEYLEQVKQLAKQIIQSEGFAESNYPPSLDTPGKRSLYDNLRKDEALALSIDTAVRSTKKEGWIGNRFKEREIERAIRAVIGENNLNVPDILELVKNQNEYQ</sequence>
<dbReference type="Pfam" id="PF18766">
    <property type="entry name" value="SWI2_SNF2"/>
    <property type="match status" value="1"/>
</dbReference>
<dbReference type="InterPro" id="IPR055180">
    <property type="entry name" value="HsdR_RecA-like_helicase_dom_2"/>
</dbReference>
<dbReference type="Gene3D" id="3.40.50.300">
    <property type="entry name" value="P-loop containing nucleotide triphosphate hydrolases"/>
    <property type="match status" value="2"/>
</dbReference>
<keyword evidence="5 11" id="KW-0547">Nucleotide-binding</keyword>
<evidence type="ECO:0000256" key="11">
    <source>
        <dbReference type="RuleBase" id="RU364115"/>
    </source>
</evidence>
<evidence type="ECO:0000256" key="5">
    <source>
        <dbReference type="ARBA" id="ARBA00022741"/>
    </source>
</evidence>
<dbReference type="Pfam" id="PF04313">
    <property type="entry name" value="HSDR_N"/>
    <property type="match status" value="1"/>
</dbReference>
<evidence type="ECO:0000256" key="3">
    <source>
        <dbReference type="ARBA" id="ARBA00011296"/>
    </source>
</evidence>
<comment type="similarity">
    <text evidence="2 11">Belongs to the HsdR family.</text>
</comment>
<keyword evidence="7 13" id="KW-0255">Endonuclease</keyword>
<dbReference type="SUPFAM" id="SSF52540">
    <property type="entry name" value="P-loop containing nucleoside triphosphate hydrolases"/>
    <property type="match status" value="1"/>
</dbReference>
<dbReference type="InterPro" id="IPR014001">
    <property type="entry name" value="Helicase_ATP-bd"/>
</dbReference>
<proteinExistence type="inferred from homology"/>
<organism evidence="13 14">
    <name type="scientific">Planktothrix mougeotii LEGE 06226</name>
    <dbReference type="NCBI Taxonomy" id="1828728"/>
    <lineage>
        <taxon>Bacteria</taxon>
        <taxon>Bacillati</taxon>
        <taxon>Cyanobacteriota</taxon>
        <taxon>Cyanophyceae</taxon>
        <taxon>Oscillatoriophycideae</taxon>
        <taxon>Oscillatoriales</taxon>
        <taxon>Microcoleaceae</taxon>
        <taxon>Planktothrix</taxon>
    </lineage>
</organism>
<dbReference type="CDD" id="cd18800">
    <property type="entry name" value="SF2_C_EcoR124I-like"/>
    <property type="match status" value="1"/>
</dbReference>
<dbReference type="NCBIfam" id="TIGR00348">
    <property type="entry name" value="hsdR"/>
    <property type="match status" value="1"/>
</dbReference>
<evidence type="ECO:0000313" key="13">
    <source>
        <dbReference type="EMBL" id="MBE9144891.1"/>
    </source>
</evidence>
<evidence type="ECO:0000256" key="4">
    <source>
        <dbReference type="ARBA" id="ARBA00022722"/>
    </source>
</evidence>
<dbReference type="InterPro" id="IPR040980">
    <property type="entry name" value="SWI2_SNF2"/>
</dbReference>
<dbReference type="PROSITE" id="PS51192">
    <property type="entry name" value="HELICASE_ATP_BIND_1"/>
    <property type="match status" value="1"/>
</dbReference>
<dbReference type="RefSeq" id="WP_193870386.1">
    <property type="nucleotide sequence ID" value="NZ_JADEWU010000042.1"/>
</dbReference>
<dbReference type="SMART" id="SM00487">
    <property type="entry name" value="DEXDc"/>
    <property type="match status" value="1"/>
</dbReference>
<dbReference type="Proteomes" id="UP000640725">
    <property type="component" value="Unassembled WGS sequence"/>
</dbReference>
<evidence type="ECO:0000259" key="12">
    <source>
        <dbReference type="PROSITE" id="PS51192"/>
    </source>
</evidence>
<keyword evidence="14" id="KW-1185">Reference proteome</keyword>
<dbReference type="PANTHER" id="PTHR30195">
    <property type="entry name" value="TYPE I SITE-SPECIFIC DEOXYRIBONUCLEASE PROTEIN SUBUNIT M AND R"/>
    <property type="match status" value="1"/>
</dbReference>
<keyword evidence="8 11" id="KW-0378">Hydrolase</keyword>
<evidence type="ECO:0000256" key="10">
    <source>
        <dbReference type="ARBA" id="ARBA00023125"/>
    </source>
</evidence>
<keyword evidence="6 11" id="KW-0680">Restriction system</keyword>